<protein>
    <submittedName>
        <fullName evidence="1">Uncharacterized protein</fullName>
    </submittedName>
</protein>
<evidence type="ECO:0000313" key="1">
    <source>
        <dbReference type="EMBL" id="VEA74338.1"/>
    </source>
</evidence>
<sequence>MNWWVKNEAIHSGSLPDLLGTGTICYPLWGLTIQPDRYQTTINGDVVHIVDAQFYGAPRDFSQAAIKLLPDAITTTDRQYRLETQGGNASLELMTREQPPRVLNRERCDAGLTGFDWYSSVP</sequence>
<name>A0A447QWD4_SALER</name>
<proteinExistence type="predicted"/>
<evidence type="ECO:0000313" key="2">
    <source>
        <dbReference type="Proteomes" id="UP000275676"/>
    </source>
</evidence>
<dbReference type="EMBL" id="LR134156">
    <property type="protein sequence ID" value="VEA74338.1"/>
    <property type="molecule type" value="Genomic_DNA"/>
</dbReference>
<reference evidence="1 2" key="1">
    <citation type="submission" date="2018-12" db="EMBL/GenBank/DDBJ databases">
        <authorList>
            <consortium name="Pathogen Informatics"/>
        </authorList>
    </citation>
    <scope>NUCLEOTIDE SEQUENCE [LARGE SCALE GENOMIC DNA]</scope>
    <source>
        <strain evidence="1 2">NCTC10047</strain>
    </source>
</reference>
<accession>A0A447QWD4</accession>
<organism evidence="1 2">
    <name type="scientific">Salmonella enterica subsp. arizonae</name>
    <dbReference type="NCBI Taxonomy" id="59203"/>
    <lineage>
        <taxon>Bacteria</taxon>
        <taxon>Pseudomonadati</taxon>
        <taxon>Pseudomonadota</taxon>
        <taxon>Gammaproteobacteria</taxon>
        <taxon>Enterobacterales</taxon>
        <taxon>Enterobacteriaceae</taxon>
        <taxon>Salmonella</taxon>
    </lineage>
</organism>
<gene>
    <name evidence="1" type="ORF">NCTC10047_00117</name>
</gene>
<dbReference type="Proteomes" id="UP000275676">
    <property type="component" value="Chromosome"/>
</dbReference>
<dbReference type="AlphaFoldDB" id="A0A447QWD4"/>